<dbReference type="AlphaFoldDB" id="A0A0X8FM09"/>
<dbReference type="Gene3D" id="3.30.870.10">
    <property type="entry name" value="Endonuclease Chain A"/>
    <property type="match status" value="2"/>
</dbReference>
<dbReference type="GO" id="GO:0008976">
    <property type="term" value="F:polyphosphate kinase activity"/>
    <property type="evidence" value="ECO:0007669"/>
    <property type="project" value="UniProtKB-EC"/>
</dbReference>
<protein>
    <recommendedName>
        <fullName evidence="1">Polyphosphate kinase</fullName>
        <ecNumber evidence="1">2.7.4.1</ecNumber>
    </recommendedName>
</protein>
<dbReference type="CDD" id="cd09168">
    <property type="entry name" value="PLDc_PaPPK1_C2_like"/>
    <property type="match status" value="1"/>
</dbReference>
<gene>
    <name evidence="2" type="ORF">AWM75_07395</name>
</gene>
<keyword evidence="1" id="KW-0597">Phosphoprotein</keyword>
<comment type="PTM">
    <text evidence="1">An intermediate of this reaction is the autophosphorylated ppk in which a phosphate is covalently linked to a histidine residue through a N-P bond.</text>
</comment>
<dbReference type="Proteomes" id="UP000062260">
    <property type="component" value="Chromosome"/>
</dbReference>
<evidence type="ECO:0000313" key="3">
    <source>
        <dbReference type="Proteomes" id="UP000062260"/>
    </source>
</evidence>
<dbReference type="PANTHER" id="PTHR30218:SF0">
    <property type="entry name" value="POLYPHOSPHATE KINASE"/>
    <property type="match status" value="1"/>
</dbReference>
<dbReference type="CDD" id="cd09165">
    <property type="entry name" value="PLDc_PaPPK1_C1_like"/>
    <property type="match status" value="1"/>
</dbReference>
<reference evidence="2 3" key="1">
    <citation type="journal article" date="2016" name="Genome Announc.">
        <title>Complete Genome Sequences of Aerococcus christensenii CCUG 28831T, Aerococcus sanguinicola CCUG 43001T, Aerococcus urinae CCUG 36881T, Aerococcus urinaeequi CCUG 28094T, Aerococcus urinaehominis CCUG 42038 BT, and Aerococcus viridans CCUG 4311T.</title>
        <authorList>
            <person name="Carkaci D."/>
            <person name="Dargis R."/>
            <person name="Nielsen X.C."/>
            <person name="Skovgaard O."/>
            <person name="Fuursted K."/>
            <person name="Christensen J.J."/>
        </authorList>
    </citation>
    <scope>NUCLEOTIDE SEQUENCE [LARGE SCALE GENOMIC DNA]</scope>
    <source>
        <strain evidence="2 3">CCUG42038B</strain>
    </source>
</reference>
<dbReference type="InterPro" id="IPR025200">
    <property type="entry name" value="PPK_C_dom2"/>
</dbReference>
<dbReference type="PANTHER" id="PTHR30218">
    <property type="entry name" value="POLYPHOSPHATE KINASE"/>
    <property type="match status" value="1"/>
</dbReference>
<dbReference type="SUPFAM" id="SSF56024">
    <property type="entry name" value="Phospholipase D/nuclease"/>
    <property type="match status" value="2"/>
</dbReference>
<dbReference type="GO" id="GO:0006799">
    <property type="term" value="P:polyphosphate biosynthetic process"/>
    <property type="evidence" value="ECO:0007669"/>
    <property type="project" value="InterPro"/>
</dbReference>
<comment type="similarity">
    <text evidence="1">Belongs to the polyphosphate kinase 1 (PPK1) family.</text>
</comment>
<dbReference type="NCBIfam" id="TIGR03705">
    <property type="entry name" value="poly_P_kin"/>
    <property type="match status" value="1"/>
</dbReference>
<sequence>MAPLDLTGLGQAIDYLEDYYPEESFPPFKAVYPSELYDRDLFKVMEKQDVFLHHPYDSFDPVVEFIDQAADDPNTLAIKQTLYRVSADSPIIAALKRAAQLGKEVTVLVELKARFDEENNVQWAKVLEKAGAHVIYGMTQLKTHSKIALVIKKKQDRFQGYVHLGTGNYNDKTARGYTDMGILTTNQEIIEDAINFFNYLSGYSDQPDYHQLHVSPFDIRDSFMEEIDEEIASHQRYGNGHIIAKMNSLTSLDIIKKLYEASQAGVKVDLIIRGICCLIPGISGLSENIRVISVVGRFLEHSRIYYFNRNGQDRLFLSSADMMTRNMIRRVEIEFPILDPYIKKEILEILQIYLDDNTKARYKRADSSYAYVQNDQAPINAQYVFMVKARLERQQSDQDGNNRKWPSKLNRAKK</sequence>
<comment type="function">
    <text evidence="1">Catalyzes the reversible transfer of the terminal phosphate of ATP to form a long-chain polyphosphate (polyP).</text>
</comment>
<reference evidence="3" key="2">
    <citation type="submission" date="2016-01" db="EMBL/GenBank/DDBJ databases">
        <title>Six Aerococcus type strain genome sequencing and assembly using PacBio and Illumina Hiseq.</title>
        <authorList>
            <person name="Carkaci D."/>
            <person name="Dargis R."/>
            <person name="Nielsen X.C."/>
            <person name="Skovgaard O."/>
            <person name="Fuursted K."/>
            <person name="Christensen J.J."/>
        </authorList>
    </citation>
    <scope>NUCLEOTIDE SEQUENCE [LARGE SCALE GENOMIC DNA]</scope>
    <source>
        <strain evidence="3">CCUG42038B</strain>
    </source>
</reference>
<dbReference type="Pfam" id="PF13090">
    <property type="entry name" value="PP_kinase_C"/>
    <property type="match status" value="1"/>
</dbReference>
<dbReference type="KEGG" id="auh:AWM75_07395"/>
<dbReference type="GO" id="GO:0009358">
    <property type="term" value="C:polyphosphate kinase complex"/>
    <property type="evidence" value="ECO:0007669"/>
    <property type="project" value="InterPro"/>
</dbReference>
<keyword evidence="3" id="KW-1185">Reference proteome</keyword>
<dbReference type="EMBL" id="CP014163">
    <property type="protein sequence ID" value="AMB99797.1"/>
    <property type="molecule type" value="Genomic_DNA"/>
</dbReference>
<evidence type="ECO:0000256" key="1">
    <source>
        <dbReference type="RuleBase" id="RU003800"/>
    </source>
</evidence>
<dbReference type="EC" id="2.7.4.1" evidence="1"/>
<dbReference type="InterPro" id="IPR041108">
    <property type="entry name" value="PP_kinase_C_1"/>
</dbReference>
<organism evidence="2 3">
    <name type="scientific">Aerococcus urinaehominis</name>
    <dbReference type="NCBI Taxonomy" id="128944"/>
    <lineage>
        <taxon>Bacteria</taxon>
        <taxon>Bacillati</taxon>
        <taxon>Bacillota</taxon>
        <taxon>Bacilli</taxon>
        <taxon>Lactobacillales</taxon>
        <taxon>Aerococcaceae</taxon>
        <taxon>Aerococcus</taxon>
    </lineage>
</organism>
<proteinExistence type="inferred from homology"/>
<dbReference type="STRING" id="128944.AWM75_07395"/>
<name>A0A0X8FM09_9LACT</name>
<dbReference type="RefSeq" id="WP_067980259.1">
    <property type="nucleotide sequence ID" value="NZ_CP014163.1"/>
</dbReference>
<accession>A0A0X8FM09</accession>
<comment type="catalytic activity">
    <reaction evidence="1">
        <text>[phosphate](n) + ATP = [phosphate](n+1) + ADP</text>
        <dbReference type="Rhea" id="RHEA:19573"/>
        <dbReference type="Rhea" id="RHEA-COMP:9859"/>
        <dbReference type="Rhea" id="RHEA-COMP:14280"/>
        <dbReference type="ChEBI" id="CHEBI:16838"/>
        <dbReference type="ChEBI" id="CHEBI:30616"/>
        <dbReference type="ChEBI" id="CHEBI:456216"/>
        <dbReference type="EC" id="2.7.4.1"/>
    </reaction>
</comment>
<evidence type="ECO:0000313" key="2">
    <source>
        <dbReference type="EMBL" id="AMB99797.1"/>
    </source>
</evidence>
<dbReference type="Pfam" id="PF17941">
    <property type="entry name" value="PP_kinase_C_1"/>
    <property type="match status" value="1"/>
</dbReference>
<keyword evidence="1" id="KW-0808">Transferase</keyword>
<dbReference type="InterPro" id="IPR003414">
    <property type="entry name" value="PP_kinase"/>
</dbReference>